<feature type="transmembrane region" description="Helical" evidence="1">
    <location>
        <begin position="35"/>
        <end position="53"/>
    </location>
</feature>
<gene>
    <name evidence="2" type="ORF">GTO91_15750</name>
</gene>
<evidence type="ECO:0000313" key="3">
    <source>
        <dbReference type="Proteomes" id="UP000463470"/>
    </source>
</evidence>
<dbReference type="AlphaFoldDB" id="A0A845LE17"/>
<evidence type="ECO:0000313" key="2">
    <source>
        <dbReference type="EMBL" id="MZP31161.1"/>
    </source>
</evidence>
<dbReference type="RefSeq" id="WP_161259682.1">
    <property type="nucleotide sequence ID" value="NZ_WXEY01000027.1"/>
</dbReference>
<sequence>MNQEGQNNMKNKGGQSSLRGRFHQWFLDKKGGPSIETVAIIVFVVLVLFSGLSDLGGSLNNALTKTSDTISAEVDTKLVNPSN</sequence>
<dbReference type="Proteomes" id="UP000463470">
    <property type="component" value="Unassembled WGS sequence"/>
</dbReference>
<keyword evidence="3" id="KW-1185">Reference proteome</keyword>
<proteinExistence type="predicted"/>
<accession>A0A845LE17</accession>
<protein>
    <submittedName>
        <fullName evidence="2">Uncharacterized protein</fullName>
    </submittedName>
</protein>
<evidence type="ECO:0000256" key="1">
    <source>
        <dbReference type="SAM" id="Phobius"/>
    </source>
</evidence>
<keyword evidence="1" id="KW-1133">Transmembrane helix</keyword>
<comment type="caution">
    <text evidence="2">The sequence shown here is derived from an EMBL/GenBank/DDBJ whole genome shotgun (WGS) entry which is preliminary data.</text>
</comment>
<keyword evidence="1" id="KW-0472">Membrane</keyword>
<reference evidence="2 3" key="1">
    <citation type="submission" date="2020-01" db="EMBL/GenBank/DDBJ databases">
        <title>Whole-genome sequence of Heliobacterium undosum DSM 13378.</title>
        <authorList>
            <person name="Kyndt J.A."/>
            <person name="Meyer T.E."/>
        </authorList>
    </citation>
    <scope>NUCLEOTIDE SEQUENCE [LARGE SCALE GENOMIC DNA]</scope>
    <source>
        <strain evidence="2 3">DSM 13378</strain>
    </source>
</reference>
<organism evidence="2 3">
    <name type="scientific">Heliomicrobium undosum</name>
    <dbReference type="NCBI Taxonomy" id="121734"/>
    <lineage>
        <taxon>Bacteria</taxon>
        <taxon>Bacillati</taxon>
        <taxon>Bacillota</taxon>
        <taxon>Clostridia</taxon>
        <taxon>Eubacteriales</taxon>
        <taxon>Heliobacteriaceae</taxon>
        <taxon>Heliomicrobium</taxon>
    </lineage>
</organism>
<name>A0A845LE17_9FIRM</name>
<dbReference type="EMBL" id="WXEY01000027">
    <property type="protein sequence ID" value="MZP31161.1"/>
    <property type="molecule type" value="Genomic_DNA"/>
</dbReference>
<keyword evidence="1" id="KW-0812">Transmembrane</keyword>